<comment type="similarity">
    <text evidence="2">Belongs to the XPC family.</text>
</comment>
<evidence type="ECO:0000256" key="2">
    <source>
        <dbReference type="ARBA" id="ARBA00009525"/>
    </source>
</evidence>
<comment type="subcellular location">
    <subcellularLocation>
        <location evidence="1">Nucleus</location>
    </subcellularLocation>
</comment>
<dbReference type="Pfam" id="PF10403">
    <property type="entry name" value="BHD_1"/>
    <property type="match status" value="1"/>
</dbReference>
<dbReference type="PANTHER" id="PTHR12135:SF0">
    <property type="entry name" value="DNA REPAIR PROTEIN COMPLEMENTING XP-C CELLS"/>
    <property type="match status" value="1"/>
</dbReference>
<feature type="compositionally biased region" description="Polar residues" evidence="6">
    <location>
        <begin position="8"/>
        <end position="17"/>
    </location>
</feature>
<dbReference type="InterPro" id="IPR018327">
    <property type="entry name" value="BHD_2"/>
</dbReference>
<dbReference type="Pfam" id="PF03835">
    <property type="entry name" value="Rad4"/>
    <property type="match status" value="1"/>
</dbReference>
<dbReference type="GO" id="GO:0071942">
    <property type="term" value="C:XPC complex"/>
    <property type="evidence" value="ECO:0007669"/>
    <property type="project" value="TreeGrafter"/>
</dbReference>
<dbReference type="GO" id="GO:0006298">
    <property type="term" value="P:mismatch repair"/>
    <property type="evidence" value="ECO:0007669"/>
    <property type="project" value="TreeGrafter"/>
</dbReference>
<evidence type="ECO:0000313" key="11">
    <source>
        <dbReference type="Proteomes" id="UP001054252"/>
    </source>
</evidence>
<name>A0AAV5MDY5_9ROSI</name>
<evidence type="ECO:0000256" key="6">
    <source>
        <dbReference type="SAM" id="MobiDB-lite"/>
    </source>
</evidence>
<dbReference type="GO" id="GO:0003697">
    <property type="term" value="F:single-stranded DNA binding"/>
    <property type="evidence" value="ECO:0007669"/>
    <property type="project" value="TreeGrafter"/>
</dbReference>
<evidence type="ECO:0000259" key="9">
    <source>
        <dbReference type="SMART" id="SM01032"/>
    </source>
</evidence>
<evidence type="ECO:0000259" key="7">
    <source>
        <dbReference type="SMART" id="SM01030"/>
    </source>
</evidence>
<dbReference type="SMART" id="SM01032">
    <property type="entry name" value="BHD_3"/>
    <property type="match status" value="1"/>
</dbReference>
<reference evidence="10 11" key="1">
    <citation type="journal article" date="2021" name="Commun. Biol.">
        <title>The genome of Shorea leprosula (Dipterocarpaceae) highlights the ecological relevance of drought in aseasonal tropical rainforests.</title>
        <authorList>
            <person name="Ng K.K.S."/>
            <person name="Kobayashi M.J."/>
            <person name="Fawcett J.A."/>
            <person name="Hatakeyama M."/>
            <person name="Paape T."/>
            <person name="Ng C.H."/>
            <person name="Ang C.C."/>
            <person name="Tnah L.H."/>
            <person name="Lee C.T."/>
            <person name="Nishiyama T."/>
            <person name="Sese J."/>
            <person name="O'Brien M.J."/>
            <person name="Copetti D."/>
            <person name="Mohd Noor M.I."/>
            <person name="Ong R.C."/>
            <person name="Putra M."/>
            <person name="Sireger I.Z."/>
            <person name="Indrioko S."/>
            <person name="Kosugi Y."/>
            <person name="Izuno A."/>
            <person name="Isagi Y."/>
            <person name="Lee S.L."/>
            <person name="Shimizu K.K."/>
        </authorList>
    </citation>
    <scope>NUCLEOTIDE SEQUENCE [LARGE SCALE GENOMIC DNA]</scope>
    <source>
        <strain evidence="10">214</strain>
    </source>
</reference>
<dbReference type="SUPFAM" id="SSF54001">
    <property type="entry name" value="Cysteine proteinases"/>
    <property type="match status" value="1"/>
</dbReference>
<feature type="region of interest" description="Disordered" evidence="6">
    <location>
        <begin position="389"/>
        <end position="412"/>
    </location>
</feature>
<organism evidence="10 11">
    <name type="scientific">Rubroshorea leprosula</name>
    <dbReference type="NCBI Taxonomy" id="152421"/>
    <lineage>
        <taxon>Eukaryota</taxon>
        <taxon>Viridiplantae</taxon>
        <taxon>Streptophyta</taxon>
        <taxon>Embryophyta</taxon>
        <taxon>Tracheophyta</taxon>
        <taxon>Spermatophyta</taxon>
        <taxon>Magnoliopsida</taxon>
        <taxon>eudicotyledons</taxon>
        <taxon>Gunneridae</taxon>
        <taxon>Pentapetalae</taxon>
        <taxon>rosids</taxon>
        <taxon>malvids</taxon>
        <taxon>Malvales</taxon>
        <taxon>Dipterocarpaceae</taxon>
        <taxon>Rubroshorea</taxon>
    </lineage>
</organism>
<keyword evidence="5" id="KW-0539">Nucleus</keyword>
<dbReference type="AlphaFoldDB" id="A0AAV5MDY5"/>
<feature type="domain" description="Rad4 beta-hairpin" evidence="8">
    <location>
        <begin position="666"/>
        <end position="728"/>
    </location>
</feature>
<dbReference type="FunFam" id="3.30.70.2460:FF:000001">
    <property type="entry name" value="DNA repair protein Rad4 family"/>
    <property type="match status" value="1"/>
</dbReference>
<feature type="compositionally biased region" description="Basic and acidic residues" evidence="6">
    <location>
        <begin position="880"/>
        <end position="890"/>
    </location>
</feature>
<dbReference type="InterPro" id="IPR018325">
    <property type="entry name" value="Rad4/PNGase_transGLS-fold"/>
</dbReference>
<feature type="compositionally biased region" description="Polar residues" evidence="6">
    <location>
        <begin position="398"/>
        <end position="407"/>
    </location>
</feature>
<keyword evidence="11" id="KW-1185">Reference proteome</keyword>
<dbReference type="InterPro" id="IPR018328">
    <property type="entry name" value="Rad4_beta-hairpin_dom3"/>
</dbReference>
<proteinExistence type="inferred from homology"/>
<dbReference type="InterPro" id="IPR004583">
    <property type="entry name" value="DNA_repair_Rad4"/>
</dbReference>
<dbReference type="InterPro" id="IPR036985">
    <property type="entry name" value="Transglutaminase-like_sf"/>
</dbReference>
<evidence type="ECO:0000256" key="1">
    <source>
        <dbReference type="ARBA" id="ARBA00004123"/>
    </source>
</evidence>
<evidence type="ECO:0000256" key="3">
    <source>
        <dbReference type="ARBA" id="ARBA00022763"/>
    </source>
</evidence>
<feature type="region of interest" description="Disordered" evidence="6">
    <location>
        <begin position="1"/>
        <end position="72"/>
    </location>
</feature>
<evidence type="ECO:0000313" key="10">
    <source>
        <dbReference type="EMBL" id="GKV47073.1"/>
    </source>
</evidence>
<evidence type="ECO:0000256" key="5">
    <source>
        <dbReference type="ARBA" id="ARBA00023242"/>
    </source>
</evidence>
<dbReference type="GO" id="GO:0005737">
    <property type="term" value="C:cytoplasm"/>
    <property type="evidence" value="ECO:0007669"/>
    <property type="project" value="TreeGrafter"/>
</dbReference>
<feature type="compositionally biased region" description="Polar residues" evidence="6">
    <location>
        <begin position="851"/>
        <end position="879"/>
    </location>
</feature>
<dbReference type="PANTHER" id="PTHR12135">
    <property type="entry name" value="DNA REPAIR PROTEIN XP-C / RAD4"/>
    <property type="match status" value="1"/>
</dbReference>
<feature type="domain" description="Rad4 beta-hairpin" evidence="9">
    <location>
        <begin position="735"/>
        <end position="809"/>
    </location>
</feature>
<feature type="region of interest" description="Disordered" evidence="6">
    <location>
        <begin position="851"/>
        <end position="903"/>
    </location>
</feature>
<dbReference type="Gene3D" id="3.90.260.10">
    <property type="entry name" value="Transglutaminase-like"/>
    <property type="match status" value="2"/>
</dbReference>
<gene>
    <name evidence="10" type="ORF">SLEP1_g54008</name>
</gene>
<evidence type="ECO:0008006" key="12">
    <source>
        <dbReference type="Google" id="ProtNLM"/>
    </source>
</evidence>
<dbReference type="InterPro" id="IPR038765">
    <property type="entry name" value="Papain-like_cys_pep_sf"/>
</dbReference>
<evidence type="ECO:0000259" key="8">
    <source>
        <dbReference type="SMART" id="SM01031"/>
    </source>
</evidence>
<dbReference type="EMBL" id="BPVZ01000221">
    <property type="protein sequence ID" value="GKV47073.1"/>
    <property type="molecule type" value="Genomic_DNA"/>
</dbReference>
<sequence length="935" mass="103515">MRTRNGSKRQNQSSGEPSTMKVKGESKSGSQKNKKQATDTVMATNPSETEDCSGAAAGSTLGEVGVASLNDASVDDWEDDELDWEEEDGSNPQLNDNCTDDRIEGLTIEFDDPSDSARRKPVRRASAEDKELAELVHKVHLLCLLARGRLIDSACDDPLIQASLLSLLPTHLSRLSGVSKLTANALSPLVSWFHNNFRVSNVVHGKRSFHSSLAFALETREGTPEEIAALSVALFRALTFTTRFVSILDVAPLKPEADKYGSSSQDRVRVGKGIFGTSTLMVANPKEVSGSALPVKSISCKEEDNLCETSLRASDSSRSVYKTINDSKSKDSAIIDESDRVVGSLPSELQSDPSEACTNESQALKRKGDLEFEMQLAMALSATAVETREGSAREDVNKLNSNDSLDVSSPRKRMKKIQSVESSSSCHGVSTAIGSRKVGSPLFWAEVYCSGENMSGKWVHVDVVNAIIDGEQKVEATAAACKTSLRYVVAFAGHGAKDVTRRYCMKWYKIASKRVNSTWWDAVLAPLRDLESGTTGGMVHLEKLENDASKEHEKAKTLQSSEHPQNCVNLPGQSGLEVTKENRSVTEVKSCTPNSYVATRNSLEDMELETRALTEPLPTNQQAYKTHKLYALERWLTRNQILHPRGPILGYCSGHPVYPRTCVQTLKPKERWLREGLQVKANELPAKVIKCPAKLKKVQVCEDDEYTEVTKGTIELYGKWQLEPLRLPRAVNGIVPKNERGQVDVWSEKCLPPGTVHLRLPRIFTVAKRLEIDYAPAMVGFEFRHGRAVPIYEGIVVCAEFKDAILEAFAEEDERRRAEEKKRNEAQALSRWYQLLSSVITRQKLNNCYGKGSSSTMPGNIHNTNSNKNTPARSGQDDGQSTRRQQEDGRNFTSSVGLAEDHEHVFLPEDQSFDEENSMRTKRCHCGFSIQVEEL</sequence>
<dbReference type="GO" id="GO:0006289">
    <property type="term" value="P:nucleotide-excision repair"/>
    <property type="evidence" value="ECO:0007669"/>
    <property type="project" value="InterPro"/>
</dbReference>
<comment type="caution">
    <text evidence="10">The sequence shown here is derived from an EMBL/GenBank/DDBJ whole genome shotgun (WGS) entry which is preliminary data.</text>
</comment>
<keyword evidence="4" id="KW-0234">DNA repair</keyword>
<dbReference type="SMART" id="SM01030">
    <property type="entry name" value="BHD_1"/>
    <property type="match status" value="1"/>
</dbReference>
<dbReference type="Pfam" id="PF10404">
    <property type="entry name" value="BHD_2"/>
    <property type="match status" value="1"/>
</dbReference>
<keyword evidence="3" id="KW-0227">DNA damage</keyword>
<dbReference type="SMART" id="SM01031">
    <property type="entry name" value="BHD_2"/>
    <property type="match status" value="1"/>
</dbReference>
<dbReference type="Proteomes" id="UP001054252">
    <property type="component" value="Unassembled WGS sequence"/>
</dbReference>
<dbReference type="GO" id="GO:0003684">
    <property type="term" value="F:damaged DNA binding"/>
    <property type="evidence" value="ECO:0007669"/>
    <property type="project" value="InterPro"/>
</dbReference>
<dbReference type="InterPro" id="IPR042488">
    <property type="entry name" value="Rad4_BHD3_sf"/>
</dbReference>
<dbReference type="InterPro" id="IPR018326">
    <property type="entry name" value="Rad4_beta-hairpin_dom1"/>
</dbReference>
<protein>
    <recommendedName>
        <fullName evidence="12">DNA repair protein RAD4</fullName>
    </recommendedName>
</protein>
<accession>A0AAV5MDY5</accession>
<dbReference type="Gene3D" id="3.30.70.2460">
    <property type="entry name" value="Rad4, beta-hairpin domain BHD3"/>
    <property type="match status" value="1"/>
</dbReference>
<feature type="domain" description="Rad4 beta-hairpin" evidence="7">
    <location>
        <begin position="613"/>
        <end position="664"/>
    </location>
</feature>
<dbReference type="Pfam" id="PF10405">
    <property type="entry name" value="BHD_3"/>
    <property type="match status" value="1"/>
</dbReference>
<dbReference type="GO" id="GO:0000111">
    <property type="term" value="C:nucleotide-excision repair factor 2 complex"/>
    <property type="evidence" value="ECO:0007669"/>
    <property type="project" value="TreeGrafter"/>
</dbReference>
<evidence type="ECO:0000256" key="4">
    <source>
        <dbReference type="ARBA" id="ARBA00023204"/>
    </source>
</evidence>
<feature type="compositionally biased region" description="Polar residues" evidence="6">
    <location>
        <begin position="38"/>
        <end position="47"/>
    </location>
</feature>
<dbReference type="Gene3D" id="2.20.20.110">
    <property type="entry name" value="Rad4, beta-hairpin domain BHD1"/>
    <property type="match status" value="1"/>
</dbReference>